<dbReference type="Proteomes" id="UP000501747">
    <property type="component" value="Chromosome"/>
</dbReference>
<keyword evidence="4" id="KW-1185">Reference proteome</keyword>
<protein>
    <submittedName>
        <fullName evidence="3">Minor capsid protein</fullName>
    </submittedName>
</protein>
<accession>A0A6G8APN9</accession>
<dbReference type="AlphaFoldDB" id="A0A6G8APN9"/>
<evidence type="ECO:0000313" key="4">
    <source>
        <dbReference type="Proteomes" id="UP000501747"/>
    </source>
</evidence>
<evidence type="ECO:0000259" key="2">
    <source>
        <dbReference type="Pfam" id="PF04233"/>
    </source>
</evidence>
<organism evidence="3 4">
    <name type="scientific">Vagococcus hydrophili</name>
    <dbReference type="NCBI Taxonomy" id="2714947"/>
    <lineage>
        <taxon>Bacteria</taxon>
        <taxon>Bacillati</taxon>
        <taxon>Bacillota</taxon>
        <taxon>Bacilli</taxon>
        <taxon>Lactobacillales</taxon>
        <taxon>Enterococcaceae</taxon>
        <taxon>Vagococcus</taxon>
    </lineage>
</organism>
<dbReference type="NCBIfam" id="TIGR01641">
    <property type="entry name" value="phageSPP1_gp7"/>
    <property type="match status" value="1"/>
</dbReference>
<feature type="coiled-coil region" evidence="1">
    <location>
        <begin position="401"/>
        <end position="428"/>
    </location>
</feature>
<reference evidence="3 4" key="1">
    <citation type="submission" date="2020-03" db="EMBL/GenBank/DDBJ databases">
        <title>Vagococcus sp. nov., isolated from beetles.</title>
        <authorList>
            <person name="Hyun D.-W."/>
            <person name="Bae J.-W."/>
        </authorList>
    </citation>
    <scope>NUCLEOTIDE SEQUENCE [LARGE SCALE GENOMIC DNA]</scope>
    <source>
        <strain evidence="3 4">HDW17B</strain>
    </source>
</reference>
<feature type="domain" description="Phage head morphogenesis" evidence="2">
    <location>
        <begin position="255"/>
        <end position="353"/>
    </location>
</feature>
<dbReference type="Pfam" id="PF04233">
    <property type="entry name" value="Phage_Mu_F"/>
    <property type="match status" value="1"/>
</dbReference>
<name>A0A6G8APN9_9ENTE</name>
<dbReference type="RefSeq" id="WP_166033153.1">
    <property type="nucleotide sequence ID" value="NZ_CP049887.1"/>
</dbReference>
<gene>
    <name evidence="3" type="ORF">G7082_00100</name>
</gene>
<proteinExistence type="predicted"/>
<dbReference type="EMBL" id="CP049887">
    <property type="protein sequence ID" value="QIL47041.1"/>
    <property type="molecule type" value="Genomic_DNA"/>
</dbReference>
<evidence type="ECO:0000256" key="1">
    <source>
        <dbReference type="SAM" id="Coils"/>
    </source>
</evidence>
<keyword evidence="1" id="KW-0175">Coiled coil</keyword>
<dbReference type="KEGG" id="vhy:G7082_00100"/>
<evidence type="ECO:0000313" key="3">
    <source>
        <dbReference type="EMBL" id="QIL47041.1"/>
    </source>
</evidence>
<dbReference type="InterPro" id="IPR006528">
    <property type="entry name" value="Phage_head_morphogenesis_dom"/>
</dbReference>
<sequence>MAKKKQRKPTYWERRSIDEEEKLKQTSIIVEDKVVNAYLKAQKYLTAEVRKIYQRYLNKSDKTEAEVKQILNTSVEPSELVRLKQLTKDISNQELKIESQNYLNGLAAKHRITRLEDLKAKSYLVSKQIADVQLTKYTDFYIDTIHNAYNKASAEAIIGQTDKSYKLTDDGKYKSYAVKNGKLVLELTDKETNKVLDTVKIKPDEPVIEFKELSTKYTKNILESNWQGSNYSKRIWNDTELLAKSLEELFTVESMTGMSEQEMVDKISKQFETSIYVARRLIRTEANYMANQAKLKGWKAHGVEKYVIVAVLDLKTSTICKGKDGKIYKVSEAICNGKEGNYPPFHPWCRTVVRAYFGKQSLQGTRIVNDPITGKTFVIKHSDAYKQWEKMLMDRHGKTDLEIAKKKIRNYKSDLKQYQKLSDEYKEENNIESFDDYQNKKYKKRGVS</sequence>